<comment type="caution">
    <text evidence="1">The sequence shown here is derived from an EMBL/GenBank/DDBJ whole genome shotgun (WGS) entry which is preliminary data.</text>
</comment>
<dbReference type="EMBL" id="LBTJ01000029">
    <property type="protein sequence ID" value="KKQ37641.1"/>
    <property type="molecule type" value="Genomic_DNA"/>
</dbReference>
<gene>
    <name evidence="1" type="ORF">US54_C0029G0008</name>
</gene>
<accession>A0A0G0KAP8</accession>
<dbReference type="Proteomes" id="UP000034471">
    <property type="component" value="Unassembled WGS sequence"/>
</dbReference>
<organism evidence="1 2">
    <name type="scientific">Candidatus Roizmanbacteria bacterium GW2011_GWA2_37_7</name>
    <dbReference type="NCBI Taxonomy" id="1618481"/>
    <lineage>
        <taxon>Bacteria</taxon>
        <taxon>Candidatus Roizmaniibacteriota</taxon>
    </lineage>
</organism>
<proteinExistence type="predicted"/>
<dbReference type="AlphaFoldDB" id="A0A0G0KAP8"/>
<feature type="non-terminal residue" evidence="1">
    <location>
        <position position="166"/>
    </location>
</feature>
<evidence type="ECO:0000313" key="1">
    <source>
        <dbReference type="EMBL" id="KKQ37641.1"/>
    </source>
</evidence>
<name>A0A0G0KAP8_9BACT</name>
<protein>
    <submittedName>
        <fullName evidence="1">Uncharacterized protein</fullName>
    </submittedName>
</protein>
<sequence>MYGVKLIKLTRSKLIKIVCYNNPTSSHNMNKEITSTQIEQGGGKLEITRTLEENEFPVPKSLYLYYPDLEKQNILTAAFRDLPKPLIVRGSHPNDWHGYIDVLPTVSDVTTETALFEAIQLIKTTAGSPELRIHAEDWGQIFTPEVHVLLQEQSKSNVAGSILRHP</sequence>
<evidence type="ECO:0000313" key="2">
    <source>
        <dbReference type="Proteomes" id="UP000034471"/>
    </source>
</evidence>
<reference evidence="1 2" key="1">
    <citation type="journal article" date="2015" name="Nature">
        <title>rRNA introns, odd ribosomes, and small enigmatic genomes across a large radiation of phyla.</title>
        <authorList>
            <person name="Brown C.T."/>
            <person name="Hug L.A."/>
            <person name="Thomas B.C."/>
            <person name="Sharon I."/>
            <person name="Castelle C.J."/>
            <person name="Singh A."/>
            <person name="Wilkins M.J."/>
            <person name="Williams K.H."/>
            <person name="Banfield J.F."/>
        </authorList>
    </citation>
    <scope>NUCLEOTIDE SEQUENCE [LARGE SCALE GENOMIC DNA]</scope>
</reference>
<dbReference type="STRING" id="1618481.US54_C0029G0008"/>